<sequence length="489" mass="52107">MKAPAGALLPPLRGPEADAGSKRAHLYRRIRSAILGGSLAAGTRLPSTRTLALDLGVSRTTAEDAFAQLVLEGFVERRVGDGTYVSSAIRPPRIDPRAPPPGVALSARGAAIAALPTHLDIVKVRPFRGSQPDTRAFPVRTWQRLISRRLARRATRMLDYGDSQGYRPLREAIAGYLASARGVRCTADHVIVLSSSQQALELTARLLLDPGDTVWMEDPGYPGALAALHCAGATVVPVPVDAAGLDVEAGRRAAPRARLAYVTPSHQYPLGAMLSLQRRLALLDWASRAGAVVVEDDYDSEYTYENRPTAAIQGLDDAGRVVYVGTFTKVLYPSIRLAYAIVPGGLVDAYVRARRMVDGHPPVLIQAVTADFIEEGHFGAHLRSTRTLYAERRAALIDAVRAELAGEGTLGPAGAGLHAVVHLERRSDVAVARRALALGVDVRPLSAFHHGPAPASGLVLGDAALDVRDIRDGVRTLARAVASAGSDRR</sequence>
<dbReference type="InterPro" id="IPR015421">
    <property type="entry name" value="PyrdxlP-dep_Trfase_major"/>
</dbReference>
<dbReference type="InterPro" id="IPR015424">
    <property type="entry name" value="PyrdxlP-dep_Trfase"/>
</dbReference>
<dbReference type="Proteomes" id="UP001162891">
    <property type="component" value="Chromosome"/>
</dbReference>
<evidence type="ECO:0000256" key="3">
    <source>
        <dbReference type="ARBA" id="ARBA00023015"/>
    </source>
</evidence>
<feature type="compositionally biased region" description="Low complexity" evidence="6">
    <location>
        <begin position="1"/>
        <end position="11"/>
    </location>
</feature>
<dbReference type="SUPFAM" id="SSF46785">
    <property type="entry name" value="Winged helix' DNA-binding domain"/>
    <property type="match status" value="1"/>
</dbReference>
<dbReference type="PANTHER" id="PTHR46577:SF1">
    <property type="entry name" value="HTH-TYPE TRANSCRIPTIONAL REGULATORY PROTEIN GABR"/>
    <property type="match status" value="1"/>
</dbReference>
<protein>
    <submittedName>
        <fullName evidence="8">GntR family transcriptional regulator</fullName>
    </submittedName>
</protein>
<dbReference type="InterPro" id="IPR004839">
    <property type="entry name" value="Aminotransferase_I/II_large"/>
</dbReference>
<dbReference type="SMART" id="SM00345">
    <property type="entry name" value="HTH_GNTR"/>
    <property type="match status" value="1"/>
</dbReference>
<dbReference type="Gene3D" id="1.10.10.10">
    <property type="entry name" value="Winged helix-like DNA-binding domain superfamily/Winged helix DNA-binding domain"/>
    <property type="match status" value="1"/>
</dbReference>
<evidence type="ECO:0000256" key="1">
    <source>
        <dbReference type="ARBA" id="ARBA00005384"/>
    </source>
</evidence>
<proteinExistence type="inferred from homology"/>
<keyword evidence="4" id="KW-0238">DNA-binding</keyword>
<dbReference type="SUPFAM" id="SSF53383">
    <property type="entry name" value="PLP-dependent transferases"/>
    <property type="match status" value="1"/>
</dbReference>
<feature type="region of interest" description="Disordered" evidence="6">
    <location>
        <begin position="1"/>
        <end position="20"/>
    </location>
</feature>
<feature type="domain" description="HTH gntR-type" evidence="7">
    <location>
        <begin position="20"/>
        <end position="88"/>
    </location>
</feature>
<evidence type="ECO:0000256" key="5">
    <source>
        <dbReference type="ARBA" id="ARBA00023163"/>
    </source>
</evidence>
<keyword evidence="3" id="KW-0805">Transcription regulation</keyword>
<dbReference type="PANTHER" id="PTHR46577">
    <property type="entry name" value="HTH-TYPE TRANSCRIPTIONAL REGULATORY PROTEIN GABR"/>
    <property type="match status" value="1"/>
</dbReference>
<dbReference type="RefSeq" id="WP_248360630.1">
    <property type="nucleotide sequence ID" value="NZ_AP025591.1"/>
</dbReference>
<dbReference type="PRINTS" id="PR00035">
    <property type="entry name" value="HTHGNTR"/>
</dbReference>
<keyword evidence="2" id="KW-0663">Pyridoxal phosphate</keyword>
<dbReference type="CDD" id="cd00609">
    <property type="entry name" value="AAT_like"/>
    <property type="match status" value="1"/>
</dbReference>
<dbReference type="InterPro" id="IPR000524">
    <property type="entry name" value="Tscrpt_reg_HTH_GntR"/>
</dbReference>
<dbReference type="Pfam" id="PF00155">
    <property type="entry name" value="Aminotran_1_2"/>
    <property type="match status" value="1"/>
</dbReference>
<evidence type="ECO:0000259" key="7">
    <source>
        <dbReference type="PROSITE" id="PS50949"/>
    </source>
</evidence>
<evidence type="ECO:0000313" key="9">
    <source>
        <dbReference type="Proteomes" id="UP001162891"/>
    </source>
</evidence>
<evidence type="ECO:0000313" key="8">
    <source>
        <dbReference type="EMBL" id="BDG02952.1"/>
    </source>
</evidence>
<evidence type="ECO:0000256" key="6">
    <source>
        <dbReference type="SAM" id="MobiDB-lite"/>
    </source>
</evidence>
<dbReference type="InterPro" id="IPR036390">
    <property type="entry name" value="WH_DNA-bd_sf"/>
</dbReference>
<name>A0ABM7WTY0_9BACT</name>
<dbReference type="InterPro" id="IPR051446">
    <property type="entry name" value="HTH_trans_reg/aminotransferase"/>
</dbReference>
<comment type="similarity">
    <text evidence="1">In the C-terminal section; belongs to the class-I pyridoxal-phosphate-dependent aminotransferase family.</text>
</comment>
<dbReference type="Gene3D" id="3.40.640.10">
    <property type="entry name" value="Type I PLP-dependent aspartate aminotransferase-like (Major domain)"/>
    <property type="match status" value="1"/>
</dbReference>
<reference evidence="9" key="1">
    <citation type="journal article" date="2022" name="Int. J. Syst. Evol. Microbiol.">
        <title>Anaeromyxobacter oryzae sp. nov., Anaeromyxobacter diazotrophicus sp. nov. and Anaeromyxobacter paludicola sp. nov., isolated from paddy soils.</title>
        <authorList>
            <person name="Itoh H."/>
            <person name="Xu Z."/>
            <person name="Mise K."/>
            <person name="Masuda Y."/>
            <person name="Ushijima N."/>
            <person name="Hayakawa C."/>
            <person name="Shiratori Y."/>
            <person name="Senoo K."/>
        </authorList>
    </citation>
    <scope>NUCLEOTIDE SEQUENCE [LARGE SCALE GENOMIC DNA]</scope>
    <source>
        <strain evidence="9">Red232</strain>
    </source>
</reference>
<dbReference type="Pfam" id="PF00392">
    <property type="entry name" value="GntR"/>
    <property type="match status" value="1"/>
</dbReference>
<gene>
    <name evidence="8" type="ORF">AMOR_19480</name>
</gene>
<dbReference type="InterPro" id="IPR036388">
    <property type="entry name" value="WH-like_DNA-bd_sf"/>
</dbReference>
<dbReference type="EMBL" id="AP025591">
    <property type="protein sequence ID" value="BDG02952.1"/>
    <property type="molecule type" value="Genomic_DNA"/>
</dbReference>
<dbReference type="PROSITE" id="PS50949">
    <property type="entry name" value="HTH_GNTR"/>
    <property type="match status" value="1"/>
</dbReference>
<accession>A0ABM7WTY0</accession>
<evidence type="ECO:0000256" key="2">
    <source>
        <dbReference type="ARBA" id="ARBA00022898"/>
    </source>
</evidence>
<keyword evidence="9" id="KW-1185">Reference proteome</keyword>
<keyword evidence="5" id="KW-0804">Transcription</keyword>
<evidence type="ECO:0000256" key="4">
    <source>
        <dbReference type="ARBA" id="ARBA00023125"/>
    </source>
</evidence>
<organism evidence="8 9">
    <name type="scientific">Anaeromyxobacter oryzae</name>
    <dbReference type="NCBI Taxonomy" id="2918170"/>
    <lineage>
        <taxon>Bacteria</taxon>
        <taxon>Pseudomonadati</taxon>
        <taxon>Myxococcota</taxon>
        <taxon>Myxococcia</taxon>
        <taxon>Myxococcales</taxon>
        <taxon>Cystobacterineae</taxon>
        <taxon>Anaeromyxobacteraceae</taxon>
        <taxon>Anaeromyxobacter</taxon>
    </lineage>
</organism>
<dbReference type="CDD" id="cd07377">
    <property type="entry name" value="WHTH_GntR"/>
    <property type="match status" value="1"/>
</dbReference>